<dbReference type="GO" id="GO:0008168">
    <property type="term" value="F:methyltransferase activity"/>
    <property type="evidence" value="ECO:0007669"/>
    <property type="project" value="UniProtKB-KW"/>
</dbReference>
<keyword evidence="2" id="KW-1185">Reference proteome</keyword>
<dbReference type="OrthoDB" id="154490at2"/>
<dbReference type="Proteomes" id="UP000054785">
    <property type="component" value="Unassembled WGS sequence"/>
</dbReference>
<dbReference type="GO" id="GO:0032259">
    <property type="term" value="P:methylation"/>
    <property type="evidence" value="ECO:0007669"/>
    <property type="project" value="UniProtKB-KW"/>
</dbReference>
<dbReference type="InterPro" id="IPR002877">
    <property type="entry name" value="RNA_MeTrfase_FtsJ_dom"/>
</dbReference>
<gene>
    <name evidence="1" type="ORF">Lgee_1094</name>
</gene>
<dbReference type="Gene3D" id="3.40.50.150">
    <property type="entry name" value="Vaccinia Virus protein VP39"/>
    <property type="match status" value="1"/>
</dbReference>
<dbReference type="RefSeq" id="WP_028386545.1">
    <property type="nucleotide sequence ID" value="NZ_CAAAHN010000019.1"/>
</dbReference>
<dbReference type="Pfam" id="PF01728">
    <property type="entry name" value="FtsJ"/>
    <property type="match status" value="1"/>
</dbReference>
<keyword evidence="1" id="KW-0808">Transferase</keyword>
<dbReference type="AlphaFoldDB" id="A0A0W0TWS3"/>
<name>A0A0W0TWS3_9GAMM</name>
<dbReference type="STRING" id="45065.Lgee_1094"/>
<protein>
    <submittedName>
        <fullName evidence="1">SAM-dependent methyltransferase</fullName>
    </submittedName>
</protein>
<reference evidence="1 2" key="1">
    <citation type="submission" date="2015-11" db="EMBL/GenBank/DDBJ databases">
        <title>Genomic analysis of 38 Legionella species identifies large and diverse effector repertoires.</title>
        <authorList>
            <person name="Burstein D."/>
            <person name="Amaro F."/>
            <person name="Zusman T."/>
            <person name="Lifshitz Z."/>
            <person name="Cohen O."/>
            <person name="Gilbert J.A."/>
            <person name="Pupko T."/>
            <person name="Shuman H.A."/>
            <person name="Segal G."/>
        </authorList>
    </citation>
    <scope>NUCLEOTIDE SEQUENCE [LARGE SCALE GENOMIC DNA]</scope>
    <source>
        <strain evidence="1 2">ATCC 49504</strain>
    </source>
</reference>
<dbReference type="PANTHER" id="PTHR37524">
    <property type="entry name" value="RIBOSOMAL RNA LARGE SUBUNIT METHYLTRANSFERASE M"/>
    <property type="match status" value="1"/>
</dbReference>
<evidence type="ECO:0000313" key="2">
    <source>
        <dbReference type="Proteomes" id="UP000054785"/>
    </source>
</evidence>
<proteinExistence type="predicted"/>
<dbReference type="EMBL" id="LNYC01000038">
    <property type="protein sequence ID" value="KTD00096.1"/>
    <property type="molecule type" value="Genomic_DNA"/>
</dbReference>
<comment type="caution">
    <text evidence="1">The sequence shown here is derived from an EMBL/GenBank/DDBJ whole genome shotgun (WGS) entry which is preliminary data.</text>
</comment>
<evidence type="ECO:0000313" key="1">
    <source>
        <dbReference type="EMBL" id="KTD00096.1"/>
    </source>
</evidence>
<dbReference type="PATRIC" id="fig|45065.4.peg.1170"/>
<accession>A0A0W0TWS3</accession>
<keyword evidence="1" id="KW-0489">Methyltransferase</keyword>
<dbReference type="InterPro" id="IPR029063">
    <property type="entry name" value="SAM-dependent_MTases_sf"/>
</dbReference>
<organism evidence="1 2">
    <name type="scientific">Legionella geestiana</name>
    <dbReference type="NCBI Taxonomy" id="45065"/>
    <lineage>
        <taxon>Bacteria</taxon>
        <taxon>Pseudomonadati</taxon>
        <taxon>Pseudomonadota</taxon>
        <taxon>Gammaproteobacteria</taxon>
        <taxon>Legionellales</taxon>
        <taxon>Legionellaceae</taxon>
        <taxon>Legionella</taxon>
    </lineage>
</organism>
<dbReference type="PANTHER" id="PTHR37524:SF2">
    <property type="entry name" value="RIBOSOMAL RNA METHYLTRANSFERASE FTSJ DOMAIN-CONTAINING PROTEIN"/>
    <property type="match status" value="1"/>
</dbReference>
<sequence length="305" mass="34455">MQSCQSIKSVYVAKPECLPALQQEIGRCFTVKDSLLFSAEPAIEACFALDIWEDIEVLPFASISEAARILRAHGRFWYFHPLEYVRRGRLIEEQLPKLPELHTPFRPDIQVPAIGAFTLIDRNTLLLATKRLKKWPDGKSFFVEDRVNPPNRAYLKLWEALFVMGRSPEKGARVFDLGASPGGWTWVMQSLGAQVTAVDKAALDPKIAALPGVTCLQQSAFSIEPATLTEKVDWVLSDIACYPARALQLIEKWIDSERAGNLIFTIKLQGETDFTVLNTLRKIPNARVLNLYWNKHEATFLYPVP</sequence>
<dbReference type="SUPFAM" id="SSF53335">
    <property type="entry name" value="S-adenosyl-L-methionine-dependent methyltransferases"/>
    <property type="match status" value="1"/>
</dbReference>